<accession>A0A8F0K1X4</accession>
<dbReference type="GO" id="GO:1990904">
    <property type="term" value="C:ribonucleoprotein complex"/>
    <property type="evidence" value="ECO:0007669"/>
    <property type="project" value="UniProtKB-KW"/>
</dbReference>
<dbReference type="GO" id="GO:0006412">
    <property type="term" value="P:translation"/>
    <property type="evidence" value="ECO:0007669"/>
    <property type="project" value="InterPro"/>
</dbReference>
<evidence type="ECO:0000256" key="3">
    <source>
        <dbReference type="ARBA" id="ARBA00023274"/>
    </source>
</evidence>
<reference evidence="4" key="1">
    <citation type="journal article" date="2021" name="Genome Biol. Evol.">
        <title>Genomic rearrangements and sequence evolution across brown algal organelles.</title>
        <authorList>
            <person name="Starko S."/>
            <person name="Bringloe T.T."/>
            <person name="Gomez M.S."/>
            <person name="Darby H."/>
            <person name="Graham S.W."/>
            <person name="Martone P.T."/>
        </authorList>
    </citation>
    <scope>NUCLEOTIDE SEQUENCE</scope>
</reference>
<dbReference type="SUPFAM" id="SSF56047">
    <property type="entry name" value="Ribosomal protein S8"/>
    <property type="match status" value="1"/>
</dbReference>
<gene>
    <name evidence="4" type="primary">rps8</name>
</gene>
<evidence type="ECO:0000256" key="2">
    <source>
        <dbReference type="ARBA" id="ARBA00022980"/>
    </source>
</evidence>
<evidence type="ECO:0000256" key="1">
    <source>
        <dbReference type="ARBA" id="ARBA00006471"/>
    </source>
</evidence>
<sequence length="125" mass="14323">MLAKIINRLRNGYIVYHFGVSFKEVRFCTKVLDILWKENLIKGYTKTNEDIITVLLRYHDGSPICTRLVVISRPRDRIYLSLLDLVRLSNDNDFGVLILSTTKGIMTNEQCIRKGEGGEILAYAA</sequence>
<proteinExistence type="inferred from homology"/>
<organism evidence="4">
    <name type="scientific">Pterygophora californica</name>
    <dbReference type="NCBI Taxonomy" id="169782"/>
    <lineage>
        <taxon>Eukaryota</taxon>
        <taxon>Sar</taxon>
        <taxon>Stramenopiles</taxon>
        <taxon>Ochrophyta</taxon>
        <taxon>PX clade</taxon>
        <taxon>Phaeophyceae</taxon>
        <taxon>Laminariales</taxon>
        <taxon>Alariaceae</taxon>
        <taxon>Pterygophora</taxon>
    </lineage>
</organism>
<dbReference type="GO" id="GO:0003735">
    <property type="term" value="F:structural constituent of ribosome"/>
    <property type="evidence" value="ECO:0007669"/>
    <property type="project" value="InterPro"/>
</dbReference>
<protein>
    <submittedName>
        <fullName evidence="4">Ribosomal protein S8</fullName>
    </submittedName>
</protein>
<dbReference type="Gene3D" id="3.30.1490.10">
    <property type="match status" value="1"/>
</dbReference>
<keyword evidence="4" id="KW-0496">Mitochondrion</keyword>
<geneLocation type="mitochondrion" evidence="4"/>
<dbReference type="Gene3D" id="3.30.1370.30">
    <property type="match status" value="1"/>
</dbReference>
<dbReference type="EMBL" id="MZ156061">
    <property type="protein sequence ID" value="QWK44823.1"/>
    <property type="molecule type" value="Genomic_DNA"/>
</dbReference>
<dbReference type="InterPro" id="IPR035987">
    <property type="entry name" value="Ribosomal_uS8_sf"/>
</dbReference>
<comment type="similarity">
    <text evidence="1">Belongs to the universal ribosomal protein uS8 family.</text>
</comment>
<keyword evidence="2 4" id="KW-0689">Ribosomal protein</keyword>
<dbReference type="Pfam" id="PF00410">
    <property type="entry name" value="Ribosomal_S8"/>
    <property type="match status" value="1"/>
</dbReference>
<dbReference type="AlphaFoldDB" id="A0A8F0K1X4"/>
<keyword evidence="3" id="KW-0687">Ribonucleoprotein</keyword>
<evidence type="ECO:0000313" key="4">
    <source>
        <dbReference type="EMBL" id="QWK44823.1"/>
    </source>
</evidence>
<dbReference type="GO" id="GO:0005840">
    <property type="term" value="C:ribosome"/>
    <property type="evidence" value="ECO:0007669"/>
    <property type="project" value="UniProtKB-KW"/>
</dbReference>
<dbReference type="InterPro" id="IPR000630">
    <property type="entry name" value="Ribosomal_uS8"/>
</dbReference>
<name>A0A8F0K1X4_9PHAE</name>